<feature type="transmembrane region" description="Helical" evidence="2">
    <location>
        <begin position="118"/>
        <end position="140"/>
    </location>
</feature>
<evidence type="ECO:0000256" key="2">
    <source>
        <dbReference type="SAM" id="Phobius"/>
    </source>
</evidence>
<dbReference type="EMBL" id="CAUYUJ010017948">
    <property type="protein sequence ID" value="CAK0879372.1"/>
    <property type="molecule type" value="Genomic_DNA"/>
</dbReference>
<sequence>MPRRKRTRAASAWDSPQVPGPRLPVVLLPSSRPLQPRQAAASAGGRGCAPAVECFALDATDGQEASAVYELDWAAIGVQADVGVVVDVRGSGVVSAAAALSVVAIAVGSSFGRVSVPLLELLGALAGFFSLVACGLVLLWPQVCAVVPRAVESVVGQAEVHGEDSADLPKESEAEPSEAYVEEFVEAPTSEGVDECVHVHVQKVSFMEVAAEEFVEVPASGGIERSAYVPQNHSEGELVGEVSVAVPAADYVEKVVEVASSEDVEVSAHVPNVPFKIVEGRPGGPPEAAAGAAGRAEGRPGVPTGIEGSVHAPRSDAVAEEELVGEVSVVPPRPVEQRPRWADAGDEDCDVLVELPTASLEQARAGGSRPRRRRRRKGTNWQIVQFAVDVLERFGSLRESLAATLGPRAVNVAFEGLFDEASTAAEWGCDVSIGSETGNTLVQMFLGGEFAECADSWLQVVAAGENEFSEVSRARGRGAKAGGEGPRSEAPLSPSVLDPPRNLARAAP</sequence>
<evidence type="ECO:0000256" key="1">
    <source>
        <dbReference type="SAM" id="MobiDB-lite"/>
    </source>
</evidence>
<dbReference type="Proteomes" id="UP001189429">
    <property type="component" value="Unassembled WGS sequence"/>
</dbReference>
<feature type="compositionally biased region" description="Low complexity" evidence="1">
    <location>
        <begin position="286"/>
        <end position="301"/>
    </location>
</feature>
<reference evidence="3" key="1">
    <citation type="submission" date="2023-10" db="EMBL/GenBank/DDBJ databases">
        <authorList>
            <person name="Chen Y."/>
            <person name="Shah S."/>
            <person name="Dougan E. K."/>
            <person name="Thang M."/>
            <person name="Chan C."/>
        </authorList>
    </citation>
    <scope>NUCLEOTIDE SEQUENCE [LARGE SCALE GENOMIC DNA]</scope>
</reference>
<gene>
    <name evidence="3" type="ORF">PCOR1329_LOCUS62815</name>
</gene>
<feature type="region of interest" description="Disordered" evidence="1">
    <location>
        <begin position="469"/>
        <end position="508"/>
    </location>
</feature>
<keyword evidence="4" id="KW-1185">Reference proteome</keyword>
<comment type="caution">
    <text evidence="3">The sequence shown here is derived from an EMBL/GenBank/DDBJ whole genome shotgun (WGS) entry which is preliminary data.</text>
</comment>
<feature type="region of interest" description="Disordered" evidence="1">
    <location>
        <begin position="279"/>
        <end position="301"/>
    </location>
</feature>
<proteinExistence type="predicted"/>
<feature type="region of interest" description="Disordered" evidence="1">
    <location>
        <begin position="1"/>
        <end position="20"/>
    </location>
</feature>
<organism evidence="3 4">
    <name type="scientific">Prorocentrum cordatum</name>
    <dbReference type="NCBI Taxonomy" id="2364126"/>
    <lineage>
        <taxon>Eukaryota</taxon>
        <taxon>Sar</taxon>
        <taxon>Alveolata</taxon>
        <taxon>Dinophyceae</taxon>
        <taxon>Prorocentrales</taxon>
        <taxon>Prorocentraceae</taxon>
        <taxon>Prorocentrum</taxon>
    </lineage>
</organism>
<evidence type="ECO:0000313" key="3">
    <source>
        <dbReference type="EMBL" id="CAK0879372.1"/>
    </source>
</evidence>
<accession>A0ABN9W4A7</accession>
<keyword evidence="2" id="KW-0472">Membrane</keyword>
<evidence type="ECO:0000313" key="4">
    <source>
        <dbReference type="Proteomes" id="UP001189429"/>
    </source>
</evidence>
<protein>
    <submittedName>
        <fullName evidence="3">Uncharacterized protein</fullName>
    </submittedName>
</protein>
<name>A0ABN9W4A7_9DINO</name>
<keyword evidence="2" id="KW-1133">Transmembrane helix</keyword>
<keyword evidence="2" id="KW-0812">Transmembrane</keyword>